<dbReference type="GO" id="GO:0006508">
    <property type="term" value="P:proteolysis"/>
    <property type="evidence" value="ECO:0007669"/>
    <property type="project" value="InterPro"/>
</dbReference>
<accession>A0A8J2YSP9</accession>
<reference evidence="9" key="2">
    <citation type="submission" date="2020-09" db="EMBL/GenBank/DDBJ databases">
        <authorList>
            <person name="Sun Q."/>
            <person name="Zhou Y."/>
        </authorList>
    </citation>
    <scope>NUCLEOTIDE SEQUENCE</scope>
    <source>
        <strain evidence="9">CGMCC 1.15725</strain>
    </source>
</reference>
<evidence type="ECO:0000259" key="8">
    <source>
        <dbReference type="Pfam" id="PF05193"/>
    </source>
</evidence>
<dbReference type="InterPro" id="IPR011765">
    <property type="entry name" value="Pept_M16_N"/>
</dbReference>
<dbReference type="RefSeq" id="WP_189045610.1">
    <property type="nucleotide sequence ID" value="NZ_BMJQ01000005.1"/>
</dbReference>
<comment type="caution">
    <text evidence="9">The sequence shown here is derived from an EMBL/GenBank/DDBJ whole genome shotgun (WGS) entry which is preliminary data.</text>
</comment>
<evidence type="ECO:0000256" key="2">
    <source>
        <dbReference type="ARBA" id="ARBA00007261"/>
    </source>
</evidence>
<dbReference type="Pfam" id="PF00675">
    <property type="entry name" value="Peptidase_M16"/>
    <property type="match status" value="1"/>
</dbReference>
<dbReference type="SUPFAM" id="SSF63411">
    <property type="entry name" value="LuxS/MPP-like metallohydrolase"/>
    <property type="match status" value="2"/>
</dbReference>
<keyword evidence="3" id="KW-0482">Metalloprotease</keyword>
<evidence type="ECO:0000256" key="5">
    <source>
        <dbReference type="SAM" id="MobiDB-lite"/>
    </source>
</evidence>
<dbReference type="PROSITE" id="PS00143">
    <property type="entry name" value="INSULINASE"/>
    <property type="match status" value="1"/>
</dbReference>
<keyword evidence="6" id="KW-0732">Signal</keyword>
<evidence type="ECO:0000256" key="6">
    <source>
        <dbReference type="SAM" id="SignalP"/>
    </source>
</evidence>
<feature type="signal peptide" evidence="6">
    <location>
        <begin position="1"/>
        <end position="27"/>
    </location>
</feature>
<evidence type="ECO:0000256" key="1">
    <source>
        <dbReference type="ARBA" id="ARBA00001947"/>
    </source>
</evidence>
<dbReference type="PANTHER" id="PTHR11851:SF49">
    <property type="entry name" value="MITOCHONDRIAL-PROCESSING PEPTIDASE SUBUNIT ALPHA"/>
    <property type="match status" value="1"/>
</dbReference>
<keyword evidence="10" id="KW-1185">Reference proteome</keyword>
<reference evidence="9" key="1">
    <citation type="journal article" date="2014" name="Int. J. Syst. Evol. Microbiol.">
        <title>Complete genome sequence of Corynebacterium casei LMG S-19264T (=DSM 44701T), isolated from a smear-ripened cheese.</title>
        <authorList>
            <consortium name="US DOE Joint Genome Institute (JGI-PGF)"/>
            <person name="Walter F."/>
            <person name="Albersmeier A."/>
            <person name="Kalinowski J."/>
            <person name="Ruckert C."/>
        </authorList>
    </citation>
    <scope>NUCLEOTIDE SEQUENCE</scope>
    <source>
        <strain evidence="9">CGMCC 1.15725</strain>
    </source>
</reference>
<name>A0A8J2YSP9_9PROT</name>
<comment type="similarity">
    <text evidence="2 4">Belongs to the peptidase M16 family.</text>
</comment>
<keyword evidence="3" id="KW-0378">Hydrolase</keyword>
<dbReference type="Pfam" id="PF05193">
    <property type="entry name" value="Peptidase_M16_C"/>
    <property type="match status" value="1"/>
</dbReference>
<protein>
    <submittedName>
        <fullName evidence="9">Peptidase M16</fullName>
    </submittedName>
</protein>
<dbReference type="PANTHER" id="PTHR11851">
    <property type="entry name" value="METALLOPROTEASE"/>
    <property type="match status" value="1"/>
</dbReference>
<dbReference type="Proteomes" id="UP000646365">
    <property type="component" value="Unassembled WGS sequence"/>
</dbReference>
<keyword evidence="3" id="KW-0645">Protease</keyword>
<dbReference type="AlphaFoldDB" id="A0A8J2YSP9"/>
<sequence length="468" mass="51119">MRRTAGSILATAVAVALLGMFPRAGQAAPLFGESEFALPNGLEVVVVPNHRAPNVTQMVWYKVGSADEERGWSGVAHFLEHLMFKGTKNLKPKEFSEIVARNGGQENAFTSWDYTAYYQTVASDRLPLVMKLEADRMHDLVITNEQLLPERQVILEEWRMRIGNVPSATLDQQIEAALYLNHPYRIPVLGWSEEMAKLDLAHERRFYDTWYAPNNAVLVIAGDVTVEAAKKLAQQYYGPIPRKAVPARLRPVEPQREANTTVELKSARVRNPVWSRVYLAPSYHSGETQYAYALEVLAEVLGGGANSRLHKALVIDQQIATGAGASYDPQRLDLGKFSYYVSPRVGTPIDAAAEAAEAVVAKTVAEGVTADEVERAKTRLKNEVLYANDSLSQPANVIGRALATGSSLADLDAWPDRIGAVTVDEVNAAAHAVLEGKTSVTARLLPAKPGAGGPEKPLPPQSLPEQIR</sequence>
<dbReference type="Gene3D" id="3.30.830.10">
    <property type="entry name" value="Metalloenzyme, LuxS/M16 peptidase-like"/>
    <property type="match status" value="2"/>
</dbReference>
<feature type="region of interest" description="Disordered" evidence="5">
    <location>
        <begin position="444"/>
        <end position="468"/>
    </location>
</feature>
<feature type="domain" description="Peptidase M16 C-terminal" evidence="8">
    <location>
        <begin position="204"/>
        <end position="380"/>
    </location>
</feature>
<evidence type="ECO:0000256" key="3">
    <source>
        <dbReference type="ARBA" id="ARBA00023049"/>
    </source>
</evidence>
<evidence type="ECO:0000313" key="10">
    <source>
        <dbReference type="Proteomes" id="UP000646365"/>
    </source>
</evidence>
<organism evidence="9 10">
    <name type="scientific">Aliidongia dinghuensis</name>
    <dbReference type="NCBI Taxonomy" id="1867774"/>
    <lineage>
        <taxon>Bacteria</taxon>
        <taxon>Pseudomonadati</taxon>
        <taxon>Pseudomonadota</taxon>
        <taxon>Alphaproteobacteria</taxon>
        <taxon>Rhodospirillales</taxon>
        <taxon>Dongiaceae</taxon>
        <taxon>Aliidongia</taxon>
    </lineage>
</organism>
<dbReference type="InterPro" id="IPR007863">
    <property type="entry name" value="Peptidase_M16_C"/>
</dbReference>
<dbReference type="InterPro" id="IPR011249">
    <property type="entry name" value="Metalloenz_LuxS/M16"/>
</dbReference>
<evidence type="ECO:0000256" key="4">
    <source>
        <dbReference type="RuleBase" id="RU004447"/>
    </source>
</evidence>
<proteinExistence type="inferred from homology"/>
<comment type="cofactor">
    <cofactor evidence="1">
        <name>Zn(2+)</name>
        <dbReference type="ChEBI" id="CHEBI:29105"/>
    </cofactor>
</comment>
<feature type="chain" id="PRO_5035292698" evidence="6">
    <location>
        <begin position="28"/>
        <end position="468"/>
    </location>
</feature>
<feature type="domain" description="Peptidase M16 N-terminal" evidence="7">
    <location>
        <begin position="44"/>
        <end position="189"/>
    </location>
</feature>
<dbReference type="GO" id="GO:0004222">
    <property type="term" value="F:metalloendopeptidase activity"/>
    <property type="evidence" value="ECO:0007669"/>
    <property type="project" value="InterPro"/>
</dbReference>
<dbReference type="InterPro" id="IPR050361">
    <property type="entry name" value="MPP/UQCRC_Complex"/>
</dbReference>
<dbReference type="EMBL" id="BMJQ01000005">
    <property type="protein sequence ID" value="GGF15979.1"/>
    <property type="molecule type" value="Genomic_DNA"/>
</dbReference>
<gene>
    <name evidence="9" type="ORF">GCM10011611_22180</name>
</gene>
<evidence type="ECO:0000259" key="7">
    <source>
        <dbReference type="Pfam" id="PF00675"/>
    </source>
</evidence>
<dbReference type="InterPro" id="IPR001431">
    <property type="entry name" value="Pept_M16_Zn_BS"/>
</dbReference>
<evidence type="ECO:0000313" key="9">
    <source>
        <dbReference type="EMBL" id="GGF15979.1"/>
    </source>
</evidence>
<dbReference type="GO" id="GO:0046872">
    <property type="term" value="F:metal ion binding"/>
    <property type="evidence" value="ECO:0007669"/>
    <property type="project" value="InterPro"/>
</dbReference>